<dbReference type="EMBL" id="GBXM01029893">
    <property type="protein sequence ID" value="JAH78684.1"/>
    <property type="molecule type" value="Transcribed_RNA"/>
</dbReference>
<reference evidence="1" key="2">
    <citation type="journal article" date="2015" name="Fish Shellfish Immunol.">
        <title>Early steps in the European eel (Anguilla anguilla)-Vibrio vulnificus interaction in the gills: Role of the RtxA13 toxin.</title>
        <authorList>
            <person name="Callol A."/>
            <person name="Pajuelo D."/>
            <person name="Ebbesson L."/>
            <person name="Teles M."/>
            <person name="MacKenzie S."/>
            <person name="Amaro C."/>
        </authorList>
    </citation>
    <scope>NUCLEOTIDE SEQUENCE</scope>
</reference>
<dbReference type="AlphaFoldDB" id="A0A0E9VKL8"/>
<organism evidence="1">
    <name type="scientific">Anguilla anguilla</name>
    <name type="common">European freshwater eel</name>
    <name type="synonym">Muraena anguilla</name>
    <dbReference type="NCBI Taxonomy" id="7936"/>
    <lineage>
        <taxon>Eukaryota</taxon>
        <taxon>Metazoa</taxon>
        <taxon>Chordata</taxon>
        <taxon>Craniata</taxon>
        <taxon>Vertebrata</taxon>
        <taxon>Euteleostomi</taxon>
        <taxon>Actinopterygii</taxon>
        <taxon>Neopterygii</taxon>
        <taxon>Teleostei</taxon>
        <taxon>Anguilliformes</taxon>
        <taxon>Anguillidae</taxon>
        <taxon>Anguilla</taxon>
    </lineage>
</organism>
<proteinExistence type="predicted"/>
<sequence length="19" mass="1920">MMGHIALFGCITVGAVGGW</sequence>
<protein>
    <submittedName>
        <fullName evidence="1">Uncharacterized protein</fullName>
    </submittedName>
</protein>
<evidence type="ECO:0000313" key="1">
    <source>
        <dbReference type="EMBL" id="JAH78684.1"/>
    </source>
</evidence>
<name>A0A0E9VKL8_ANGAN</name>
<reference evidence="1" key="1">
    <citation type="submission" date="2014-11" db="EMBL/GenBank/DDBJ databases">
        <authorList>
            <person name="Amaro Gonzalez C."/>
        </authorList>
    </citation>
    <scope>NUCLEOTIDE SEQUENCE</scope>
</reference>
<accession>A0A0E9VKL8</accession>
<dbReference type="EMBL" id="GBXM01025226">
    <property type="protein sequence ID" value="JAH83351.1"/>
    <property type="molecule type" value="Transcribed_RNA"/>
</dbReference>